<dbReference type="SMART" id="SM00409">
    <property type="entry name" value="IG"/>
    <property type="match status" value="2"/>
</dbReference>
<reference evidence="5 6" key="1">
    <citation type="submission" date="2020-06" db="EMBL/GenBank/DDBJ databases">
        <authorList>
            <consortium name="Wellcome Sanger Institute Data Sharing"/>
        </authorList>
    </citation>
    <scope>NUCLEOTIDE SEQUENCE [LARGE SCALE GENOMIC DNA]</scope>
</reference>
<dbReference type="Ensembl" id="ENSDCDT00010072700.1">
    <property type="protein sequence ID" value="ENSDCDP00010061918.1"/>
    <property type="gene ID" value="ENSDCDG00010034086.1"/>
</dbReference>
<keyword evidence="2" id="KW-0472">Membrane</keyword>
<dbReference type="SUPFAM" id="SSF48726">
    <property type="entry name" value="Immunoglobulin"/>
    <property type="match status" value="2"/>
</dbReference>
<dbReference type="GeneTree" id="ENSGT00940000160248"/>
<dbReference type="InterPro" id="IPR003599">
    <property type="entry name" value="Ig_sub"/>
</dbReference>
<dbReference type="InterPro" id="IPR013106">
    <property type="entry name" value="Ig_V-set"/>
</dbReference>
<gene>
    <name evidence="5" type="primary">gpa33a</name>
</gene>
<reference evidence="5" key="2">
    <citation type="submission" date="2025-08" db="UniProtKB">
        <authorList>
            <consortium name="Ensembl"/>
        </authorList>
    </citation>
    <scope>IDENTIFICATION</scope>
</reference>
<dbReference type="InterPro" id="IPR007110">
    <property type="entry name" value="Ig-like_dom"/>
</dbReference>
<dbReference type="Gene3D" id="2.60.40.10">
    <property type="entry name" value="Immunoglobulins"/>
    <property type="match status" value="2"/>
</dbReference>
<evidence type="ECO:0000256" key="1">
    <source>
        <dbReference type="SAM" id="MobiDB-lite"/>
    </source>
</evidence>
<feature type="transmembrane region" description="Helical" evidence="2">
    <location>
        <begin position="235"/>
        <end position="258"/>
    </location>
</feature>
<reference evidence="5" key="3">
    <citation type="submission" date="2025-09" db="UniProtKB">
        <authorList>
            <consortium name="Ensembl"/>
        </authorList>
    </citation>
    <scope>IDENTIFICATION</scope>
</reference>
<name>A0AAY4EWY4_9TELE</name>
<keyword evidence="3" id="KW-0732">Signal</keyword>
<feature type="signal peptide" evidence="3">
    <location>
        <begin position="1"/>
        <end position="16"/>
    </location>
</feature>
<feature type="domain" description="Ig-like" evidence="4">
    <location>
        <begin position="16"/>
        <end position="129"/>
    </location>
</feature>
<dbReference type="InterPro" id="IPR042474">
    <property type="entry name" value="A33"/>
</dbReference>
<organism evidence="5 6">
    <name type="scientific">Denticeps clupeoides</name>
    <name type="common">denticle herring</name>
    <dbReference type="NCBI Taxonomy" id="299321"/>
    <lineage>
        <taxon>Eukaryota</taxon>
        <taxon>Metazoa</taxon>
        <taxon>Chordata</taxon>
        <taxon>Craniata</taxon>
        <taxon>Vertebrata</taxon>
        <taxon>Euteleostomi</taxon>
        <taxon>Actinopterygii</taxon>
        <taxon>Neopterygii</taxon>
        <taxon>Teleostei</taxon>
        <taxon>Clupei</taxon>
        <taxon>Clupeiformes</taxon>
        <taxon>Denticipitoidei</taxon>
        <taxon>Denticipitidae</taxon>
        <taxon>Denticeps</taxon>
    </lineage>
</organism>
<proteinExistence type="predicted"/>
<sequence>MLGCCFFIAGLGVALATVVTIPQSSYEAARGDNITLPCKFTTTVASPKPIVTWAFVTADGEEQTVVTYYADSGPDVEAAYAGRINLRVSVPTGDVALTIMKLTLQENNKIRCKVQIPKDTSGKGYASTTLVVLVAPSPPVCRIVGTTEYFENINMTCASEEGSPAPTYKWQSYTVNNVPRPNPLKATDVNGLLSLYNISIDTSGFFVCTSQNKIRSATCNVTLAVMPPSMKLGSVGAALIAAAVIGLILAAIGIYCCCCRKRKEQSEEYTMGVAEGEDYHDKEPVENGDRQIESRGKQVEQSPPEHHDRDYDDGHSDYDERRDRYDDRRDDQRDRYDDRRDRYDDRRDDQRDRYDDRRDRYDDRRDRYDDRRDDQRDRYDDRRDDRRNDRRDRYDD</sequence>
<dbReference type="PANTHER" id="PTHR44969:SF1">
    <property type="entry name" value="CELL SURFACE A33 ANTIGEN"/>
    <property type="match status" value="1"/>
</dbReference>
<feature type="domain" description="Ig-like" evidence="4">
    <location>
        <begin position="138"/>
        <end position="224"/>
    </location>
</feature>
<evidence type="ECO:0000256" key="2">
    <source>
        <dbReference type="SAM" id="Phobius"/>
    </source>
</evidence>
<evidence type="ECO:0000313" key="6">
    <source>
        <dbReference type="Proteomes" id="UP000694580"/>
    </source>
</evidence>
<dbReference type="InterPro" id="IPR036179">
    <property type="entry name" value="Ig-like_dom_sf"/>
</dbReference>
<dbReference type="AlphaFoldDB" id="A0AAY4EWY4"/>
<feature type="region of interest" description="Disordered" evidence="1">
    <location>
        <begin position="273"/>
        <end position="396"/>
    </location>
</feature>
<dbReference type="InterPro" id="IPR013783">
    <property type="entry name" value="Ig-like_fold"/>
</dbReference>
<keyword evidence="2" id="KW-1133">Transmembrane helix</keyword>
<accession>A0AAY4EWY4</accession>
<evidence type="ECO:0000259" key="4">
    <source>
        <dbReference type="PROSITE" id="PS50835"/>
    </source>
</evidence>
<evidence type="ECO:0000256" key="3">
    <source>
        <dbReference type="SAM" id="SignalP"/>
    </source>
</evidence>
<feature type="chain" id="PRO_5044250407" description="Ig-like domain-containing protein" evidence="3">
    <location>
        <begin position="17"/>
        <end position="396"/>
    </location>
</feature>
<dbReference type="Proteomes" id="UP000694580">
    <property type="component" value="Chromosome 15"/>
</dbReference>
<evidence type="ECO:0000313" key="5">
    <source>
        <dbReference type="Ensembl" id="ENSDCDP00010061918.1"/>
    </source>
</evidence>
<dbReference type="GO" id="GO:0005886">
    <property type="term" value="C:plasma membrane"/>
    <property type="evidence" value="ECO:0007669"/>
    <property type="project" value="InterPro"/>
</dbReference>
<dbReference type="GeneID" id="114764946"/>
<feature type="compositionally biased region" description="Basic and acidic residues" evidence="1">
    <location>
        <begin position="277"/>
        <end position="396"/>
    </location>
</feature>
<dbReference type="Pfam" id="PF07686">
    <property type="entry name" value="V-set"/>
    <property type="match status" value="1"/>
</dbReference>
<keyword evidence="6" id="KW-1185">Reference proteome</keyword>
<keyword evidence="2" id="KW-0812">Transmembrane</keyword>
<dbReference type="PROSITE" id="PS50835">
    <property type="entry name" value="IG_LIKE"/>
    <property type="match status" value="2"/>
</dbReference>
<dbReference type="RefSeq" id="XP_028810776.1">
    <property type="nucleotide sequence ID" value="XM_028954943.1"/>
</dbReference>
<dbReference type="PANTHER" id="PTHR44969">
    <property type="entry name" value="CELL SURFACE A33 ANTIGEN"/>
    <property type="match status" value="1"/>
</dbReference>
<protein>
    <recommendedName>
        <fullName evidence="4">Ig-like domain-containing protein</fullName>
    </recommendedName>
</protein>